<proteinExistence type="inferred from homology"/>
<keyword evidence="5 8" id="KW-0812">Transmembrane</keyword>
<dbReference type="InterPro" id="IPR020846">
    <property type="entry name" value="MFS_dom"/>
</dbReference>
<dbReference type="GO" id="GO:0005886">
    <property type="term" value="C:plasma membrane"/>
    <property type="evidence" value="ECO:0007669"/>
    <property type="project" value="UniProtKB-SubCell"/>
</dbReference>
<reference evidence="11" key="1">
    <citation type="submission" date="2016-10" db="EMBL/GenBank/DDBJ databases">
        <authorList>
            <person name="Varghese N."/>
            <person name="Submissions S."/>
        </authorList>
    </citation>
    <scope>NUCLEOTIDE SEQUENCE [LARGE SCALE GENOMIC DNA]</scope>
    <source>
        <strain evidence="11">DSM 21368</strain>
    </source>
</reference>
<accession>A0A1H5M6T2</accession>
<evidence type="ECO:0000256" key="1">
    <source>
        <dbReference type="ARBA" id="ARBA00004651"/>
    </source>
</evidence>
<dbReference type="FunFam" id="1.20.1720.10:FF:000005">
    <property type="entry name" value="Bcr/CflA family efflux transporter"/>
    <property type="match status" value="1"/>
</dbReference>
<evidence type="ECO:0000256" key="7">
    <source>
        <dbReference type="ARBA" id="ARBA00023136"/>
    </source>
</evidence>
<dbReference type="InterPro" id="IPR036259">
    <property type="entry name" value="MFS_trans_sf"/>
</dbReference>
<dbReference type="EMBL" id="FNTX01000002">
    <property type="protein sequence ID" value="SEE84467.1"/>
    <property type="molecule type" value="Genomic_DNA"/>
</dbReference>
<feature type="transmembrane region" description="Helical" evidence="8">
    <location>
        <begin position="167"/>
        <end position="189"/>
    </location>
</feature>
<evidence type="ECO:0000256" key="8">
    <source>
        <dbReference type="SAM" id="Phobius"/>
    </source>
</evidence>
<gene>
    <name evidence="10" type="ORF">SAMN04488554_3159</name>
</gene>
<evidence type="ECO:0000259" key="9">
    <source>
        <dbReference type="PROSITE" id="PS50850"/>
    </source>
</evidence>
<dbReference type="GO" id="GO:0042910">
    <property type="term" value="F:xenobiotic transmembrane transporter activity"/>
    <property type="evidence" value="ECO:0007669"/>
    <property type="project" value="InterPro"/>
</dbReference>
<dbReference type="PROSITE" id="PS50850">
    <property type="entry name" value="MFS"/>
    <property type="match status" value="1"/>
</dbReference>
<comment type="subcellular location">
    <subcellularLocation>
        <location evidence="1">Cell membrane</location>
        <topology evidence="1">Multi-pass membrane protein</topology>
    </subcellularLocation>
</comment>
<feature type="transmembrane region" description="Helical" evidence="8">
    <location>
        <begin position="288"/>
        <end position="307"/>
    </location>
</feature>
<evidence type="ECO:0000256" key="3">
    <source>
        <dbReference type="ARBA" id="ARBA00022448"/>
    </source>
</evidence>
<keyword evidence="4" id="KW-1003">Cell membrane</keyword>
<dbReference type="RefSeq" id="WP_089773997.1">
    <property type="nucleotide sequence ID" value="NZ_FNTX01000002.1"/>
</dbReference>
<dbReference type="PANTHER" id="PTHR23502">
    <property type="entry name" value="MAJOR FACILITATOR SUPERFAMILY"/>
    <property type="match status" value="1"/>
</dbReference>
<dbReference type="NCBIfam" id="TIGR00710">
    <property type="entry name" value="efflux_Bcr_CflA"/>
    <property type="match status" value="1"/>
</dbReference>
<dbReference type="AlphaFoldDB" id="A0A1H5M6T2"/>
<evidence type="ECO:0000256" key="2">
    <source>
        <dbReference type="ARBA" id="ARBA00006236"/>
    </source>
</evidence>
<dbReference type="Proteomes" id="UP000199220">
    <property type="component" value="Unassembled WGS sequence"/>
</dbReference>
<dbReference type="InterPro" id="IPR011701">
    <property type="entry name" value="MFS"/>
</dbReference>
<keyword evidence="7 8" id="KW-0472">Membrane</keyword>
<dbReference type="Gene3D" id="1.20.1720.10">
    <property type="entry name" value="Multidrug resistance protein D"/>
    <property type="match status" value="1"/>
</dbReference>
<keyword evidence="3" id="KW-0813">Transport</keyword>
<keyword evidence="6 8" id="KW-1133">Transmembrane helix</keyword>
<feature type="transmembrane region" description="Helical" evidence="8">
    <location>
        <begin position="257"/>
        <end position="276"/>
    </location>
</feature>
<feature type="transmembrane region" description="Helical" evidence="8">
    <location>
        <begin position="49"/>
        <end position="69"/>
    </location>
</feature>
<keyword evidence="11" id="KW-1185">Reference proteome</keyword>
<comment type="similarity">
    <text evidence="2">Belongs to the major facilitator superfamily. Bcr/CmlA family.</text>
</comment>
<dbReference type="Pfam" id="PF07690">
    <property type="entry name" value="MFS_1"/>
    <property type="match status" value="1"/>
</dbReference>
<dbReference type="OrthoDB" id="9814303at2"/>
<protein>
    <submittedName>
        <fullName evidence="10">MFS transporter, DHA1 family, bicyclomycin/chloramphenicol resistance protein</fullName>
    </submittedName>
</protein>
<feature type="transmembrane region" description="Helical" evidence="8">
    <location>
        <begin position="377"/>
        <end position="396"/>
    </location>
</feature>
<feature type="transmembrane region" description="Helical" evidence="8">
    <location>
        <begin position="81"/>
        <end position="100"/>
    </location>
</feature>
<feature type="transmembrane region" description="Helical" evidence="8">
    <location>
        <begin position="139"/>
        <end position="161"/>
    </location>
</feature>
<feature type="domain" description="Major facilitator superfamily (MFS) profile" evidence="9">
    <location>
        <begin position="15"/>
        <end position="401"/>
    </location>
</feature>
<evidence type="ECO:0000256" key="4">
    <source>
        <dbReference type="ARBA" id="ARBA00022475"/>
    </source>
</evidence>
<sequence length="421" mass="43885">MSFPAPTRERLGFGFVLLLSALVAIGPLTIDLYLAAFPQIVTDLDTSPAKVQLTMTATLAGLAVGQLVIGSLSDSYGRRRPLLIALAVYVLSSLAIIGVQNVEALTLLRVVQGLTGGAGMVLALAVVRDRFGGMGIGTVISRLMLVVGVAPILAPTLGAQILRFGSWRMMFGVLAVFGVLMLVVAWVFLKESLPRERRRSSGIGAALASYRSLLTDWSFIGAVLMGAFAMGAMFTYVSSSTFVFQEGFGLTESQFGYIFGAGALAVTAGSQINGALVRRMRPERIVTAAITVGWLLTLALFVVTLVVAEGEGFWLLLALLVPTLGTVGFVMPSVPAIVLEHNGHRAGSAAALNGAMGFVLGALVSPVSGLLGGTAQAMAGVMVGVMTISALLLVAVRRQWRHPVPPAIPASYAAASARDLA</sequence>
<dbReference type="SUPFAM" id="SSF103473">
    <property type="entry name" value="MFS general substrate transporter"/>
    <property type="match status" value="1"/>
</dbReference>
<dbReference type="CDD" id="cd17320">
    <property type="entry name" value="MFS_MdfA_MDR_like"/>
    <property type="match status" value="1"/>
</dbReference>
<dbReference type="GO" id="GO:1990961">
    <property type="term" value="P:xenobiotic detoxification by transmembrane export across the plasma membrane"/>
    <property type="evidence" value="ECO:0007669"/>
    <property type="project" value="InterPro"/>
</dbReference>
<evidence type="ECO:0000313" key="11">
    <source>
        <dbReference type="Proteomes" id="UP000199220"/>
    </source>
</evidence>
<feature type="transmembrane region" description="Helical" evidence="8">
    <location>
        <begin position="12"/>
        <end position="37"/>
    </location>
</feature>
<feature type="transmembrane region" description="Helical" evidence="8">
    <location>
        <begin position="217"/>
        <end position="237"/>
    </location>
</feature>
<evidence type="ECO:0000256" key="6">
    <source>
        <dbReference type="ARBA" id="ARBA00022989"/>
    </source>
</evidence>
<name>A0A1H5M6T2_9MICO</name>
<dbReference type="InterPro" id="IPR004812">
    <property type="entry name" value="Efflux_drug-R_Bcr/CmlA"/>
</dbReference>
<feature type="transmembrane region" description="Helical" evidence="8">
    <location>
        <begin position="313"/>
        <end position="338"/>
    </location>
</feature>
<feature type="transmembrane region" description="Helical" evidence="8">
    <location>
        <begin position="106"/>
        <end position="127"/>
    </location>
</feature>
<organism evidence="10 11">
    <name type="scientific">Ruania alba</name>
    <dbReference type="NCBI Taxonomy" id="648782"/>
    <lineage>
        <taxon>Bacteria</taxon>
        <taxon>Bacillati</taxon>
        <taxon>Actinomycetota</taxon>
        <taxon>Actinomycetes</taxon>
        <taxon>Micrococcales</taxon>
        <taxon>Ruaniaceae</taxon>
        <taxon>Ruania</taxon>
    </lineage>
</organism>
<dbReference type="PANTHER" id="PTHR23502:SF132">
    <property type="entry name" value="POLYAMINE TRANSPORTER 2-RELATED"/>
    <property type="match status" value="1"/>
</dbReference>
<feature type="transmembrane region" description="Helical" evidence="8">
    <location>
        <begin position="350"/>
        <end position="371"/>
    </location>
</feature>
<evidence type="ECO:0000313" key="10">
    <source>
        <dbReference type="EMBL" id="SEE84467.1"/>
    </source>
</evidence>
<evidence type="ECO:0000256" key="5">
    <source>
        <dbReference type="ARBA" id="ARBA00022692"/>
    </source>
</evidence>